<dbReference type="GO" id="GO:0008643">
    <property type="term" value="P:carbohydrate transport"/>
    <property type="evidence" value="ECO:0007669"/>
    <property type="project" value="InterPro"/>
</dbReference>
<evidence type="ECO:0000256" key="1">
    <source>
        <dbReference type="ARBA" id="ARBA00008769"/>
    </source>
</evidence>
<dbReference type="RefSeq" id="WP_138324677.1">
    <property type="nucleotide sequence ID" value="NZ_VCDI01000001.1"/>
</dbReference>
<evidence type="ECO:0000313" key="3">
    <source>
        <dbReference type="EMBL" id="TLU74427.1"/>
    </source>
</evidence>
<dbReference type="PANTHER" id="PTHR37944:SF1">
    <property type="entry name" value="PORIN B"/>
    <property type="match status" value="1"/>
</dbReference>
<name>A0A5R9JD13_9PROT</name>
<dbReference type="InterPro" id="IPR052932">
    <property type="entry name" value="OprB_Porin"/>
</dbReference>
<dbReference type="InterPro" id="IPR038673">
    <property type="entry name" value="OprB_sf"/>
</dbReference>
<dbReference type="GO" id="GO:0015288">
    <property type="term" value="F:porin activity"/>
    <property type="evidence" value="ECO:0007669"/>
    <property type="project" value="InterPro"/>
</dbReference>
<sequence length="513" mass="54244">MQHPRRDPTSPPHAGLSILRYSAGIVLLSLVLSPVARAQLQPGNAESSPIGSAPGARTSAGTPPGLLDALFTGNNLLGDMGGLRSGLASLGVSYGINETSEVLANVTGGVRTGPAYDGLTLLSVGLDTDKAFGWHGGTFNASALWIHGRNLSQDNLDVAGGGIIQTASGIEAERTFRLWELWFDQASASSDVDVKIGLQSIDQEFITSTYTTLFMNTVMGWPALPSYDMYAGGPAYPLASLGMRLRGNSGPFNGLLGIYDDNPAGGTFDNDDQLRGRARTGLDFSLDNGVLVIGELQFALNQPSTGQNVEPGSHSGGLPGTYRIGAWYDSGAFPDQRYTTDGLSAADPLSNGEGRLLRHDFAIYTSDDQQLWHDAAGVRALGVFARLMGAPGDRNLVSFSTNLGLSLKAPLLSRPNDTVGIGYGLARISSAASALDQDRRLYPGDAAYPIRSTESFIELTYQAQLTPWWSLQPDLQYIFSPGGGVLNPDAAPTDGTVRIANETIVGLRTSITF</sequence>
<dbReference type="AlphaFoldDB" id="A0A5R9JD13"/>
<reference evidence="3 4" key="1">
    <citation type="submission" date="2019-05" db="EMBL/GenBank/DDBJ databases">
        <authorList>
            <person name="Pankratov T."/>
            <person name="Grouzdev D."/>
        </authorList>
    </citation>
    <scope>NUCLEOTIDE SEQUENCE [LARGE SCALE GENOMIC DNA]</scope>
    <source>
        <strain evidence="3 4">KEBCLARHB70R</strain>
    </source>
</reference>
<dbReference type="Gene3D" id="2.40.160.180">
    <property type="entry name" value="Carbohydrate-selective porin OprB"/>
    <property type="match status" value="1"/>
</dbReference>
<dbReference type="EMBL" id="VCDI01000001">
    <property type="protein sequence ID" value="TLU74427.1"/>
    <property type="molecule type" value="Genomic_DNA"/>
</dbReference>
<dbReference type="PANTHER" id="PTHR37944">
    <property type="entry name" value="PORIN B"/>
    <property type="match status" value="1"/>
</dbReference>
<dbReference type="OrthoDB" id="177316at2"/>
<keyword evidence="4" id="KW-1185">Reference proteome</keyword>
<organism evidence="3 4">
    <name type="scientific">Lichenicoccus roseus</name>
    <dbReference type="NCBI Taxonomy" id="2683649"/>
    <lineage>
        <taxon>Bacteria</taxon>
        <taxon>Pseudomonadati</taxon>
        <taxon>Pseudomonadota</taxon>
        <taxon>Alphaproteobacteria</taxon>
        <taxon>Acetobacterales</taxon>
        <taxon>Acetobacteraceae</taxon>
        <taxon>Lichenicoccus</taxon>
    </lineage>
</organism>
<comment type="similarity">
    <text evidence="1 2">Belongs to the OprB family.</text>
</comment>
<dbReference type="InterPro" id="IPR007049">
    <property type="entry name" value="Carb-sel_porin_OprB"/>
</dbReference>
<gene>
    <name evidence="3" type="ORF">FE263_04385</name>
</gene>
<dbReference type="Pfam" id="PF04966">
    <property type="entry name" value="OprB"/>
    <property type="match status" value="1"/>
</dbReference>
<dbReference type="Proteomes" id="UP000305654">
    <property type="component" value="Unassembled WGS sequence"/>
</dbReference>
<dbReference type="GO" id="GO:0016020">
    <property type="term" value="C:membrane"/>
    <property type="evidence" value="ECO:0007669"/>
    <property type="project" value="InterPro"/>
</dbReference>
<proteinExistence type="inferred from homology"/>
<comment type="caution">
    <text evidence="3">The sequence shown here is derived from an EMBL/GenBank/DDBJ whole genome shotgun (WGS) entry which is preliminary data.</text>
</comment>
<protein>
    <submittedName>
        <fullName evidence="3">Carbohydrate porin</fullName>
    </submittedName>
</protein>
<accession>A0A5R9JD13</accession>
<evidence type="ECO:0000313" key="4">
    <source>
        <dbReference type="Proteomes" id="UP000305654"/>
    </source>
</evidence>
<evidence type="ECO:0000256" key="2">
    <source>
        <dbReference type="RuleBase" id="RU363072"/>
    </source>
</evidence>